<dbReference type="GO" id="GO:0006310">
    <property type="term" value="P:DNA recombination"/>
    <property type="evidence" value="ECO:0007669"/>
    <property type="project" value="UniProtKB-KW"/>
</dbReference>
<dbReference type="InterPro" id="IPR001584">
    <property type="entry name" value="Integrase_cat-core"/>
</dbReference>
<keyword evidence="15" id="KW-0511">Multifunctional enzyme</keyword>
<dbReference type="GO" id="GO:0003677">
    <property type="term" value="F:DNA binding"/>
    <property type="evidence" value="ECO:0007669"/>
    <property type="project" value="UniProtKB-KW"/>
</dbReference>
<keyword evidence="13" id="KW-0238">DNA-binding</keyword>
<name>A0AAV8HEU9_9POAL</name>
<dbReference type="Pfam" id="PF08284">
    <property type="entry name" value="RVP_2"/>
    <property type="match status" value="1"/>
</dbReference>
<dbReference type="InterPro" id="IPR012337">
    <property type="entry name" value="RNaseH-like_sf"/>
</dbReference>
<dbReference type="Gene3D" id="1.10.340.70">
    <property type="match status" value="1"/>
</dbReference>
<keyword evidence="8" id="KW-0378">Hydrolase</keyword>
<dbReference type="SUPFAM" id="SSF54160">
    <property type="entry name" value="Chromo domain-like"/>
    <property type="match status" value="1"/>
</dbReference>
<dbReference type="EMBL" id="JAMFTS010000001">
    <property type="protein sequence ID" value="KAJ4814410.1"/>
    <property type="molecule type" value="Genomic_DNA"/>
</dbReference>
<gene>
    <name evidence="20" type="ORF">LUZ62_026976</name>
</gene>
<dbReference type="PROSITE" id="PS50878">
    <property type="entry name" value="RT_POL"/>
    <property type="match status" value="1"/>
</dbReference>
<keyword evidence="3" id="KW-0548">Nucleotidyltransferase</keyword>
<proteinExistence type="predicted"/>
<feature type="domain" description="Reverse transcriptase" evidence="18">
    <location>
        <begin position="675"/>
        <end position="854"/>
    </location>
</feature>
<keyword evidence="10" id="KW-0229">DNA integration</keyword>
<dbReference type="Pfam" id="PF03732">
    <property type="entry name" value="Retrotrans_gag"/>
    <property type="match status" value="1"/>
</dbReference>
<keyword evidence="4" id="KW-0540">Nuclease</keyword>
<reference evidence="20" key="1">
    <citation type="submission" date="2022-08" db="EMBL/GenBank/DDBJ databases">
        <authorList>
            <person name="Marques A."/>
        </authorList>
    </citation>
    <scope>NUCLEOTIDE SEQUENCE</scope>
    <source>
        <strain evidence="20">RhyPub2mFocal</strain>
        <tissue evidence="20">Leaves</tissue>
    </source>
</reference>
<evidence type="ECO:0000256" key="10">
    <source>
        <dbReference type="ARBA" id="ARBA00022908"/>
    </source>
</evidence>
<evidence type="ECO:0000259" key="19">
    <source>
        <dbReference type="PROSITE" id="PS50994"/>
    </source>
</evidence>
<evidence type="ECO:0000256" key="16">
    <source>
        <dbReference type="SAM" id="Coils"/>
    </source>
</evidence>
<evidence type="ECO:0000256" key="2">
    <source>
        <dbReference type="ARBA" id="ARBA00022679"/>
    </source>
</evidence>
<dbReference type="Pfam" id="PF00078">
    <property type="entry name" value="RVT_1"/>
    <property type="match status" value="1"/>
</dbReference>
<dbReference type="SUPFAM" id="SSF56672">
    <property type="entry name" value="DNA/RNA polymerases"/>
    <property type="match status" value="1"/>
</dbReference>
<dbReference type="InterPro" id="IPR016197">
    <property type="entry name" value="Chromo-like_dom_sf"/>
</dbReference>
<dbReference type="CDD" id="cd09274">
    <property type="entry name" value="RNase_HI_RT_Ty3"/>
    <property type="match status" value="1"/>
</dbReference>
<evidence type="ECO:0000256" key="17">
    <source>
        <dbReference type="SAM" id="MobiDB-lite"/>
    </source>
</evidence>
<dbReference type="GO" id="GO:0003887">
    <property type="term" value="F:DNA-directed DNA polymerase activity"/>
    <property type="evidence" value="ECO:0007669"/>
    <property type="project" value="UniProtKB-KW"/>
</dbReference>
<dbReference type="FunFam" id="3.10.10.10:FF:000007">
    <property type="entry name" value="Retrovirus-related Pol polyprotein from transposon 17.6-like Protein"/>
    <property type="match status" value="1"/>
</dbReference>
<evidence type="ECO:0000313" key="21">
    <source>
        <dbReference type="Proteomes" id="UP001140206"/>
    </source>
</evidence>
<keyword evidence="6" id="KW-0064">Aspartyl protease</keyword>
<comment type="caution">
    <text evidence="20">The sequence shown here is derived from an EMBL/GenBank/DDBJ whole genome shotgun (WGS) entry which is preliminary data.</text>
</comment>
<dbReference type="Gene3D" id="3.10.10.10">
    <property type="entry name" value="HIV Type 1 Reverse Transcriptase, subunit A, domain 1"/>
    <property type="match status" value="1"/>
</dbReference>
<evidence type="ECO:0000256" key="15">
    <source>
        <dbReference type="ARBA" id="ARBA00023268"/>
    </source>
</evidence>
<dbReference type="Proteomes" id="UP001140206">
    <property type="component" value="Chromosome 1"/>
</dbReference>
<dbReference type="InterPro" id="IPR041588">
    <property type="entry name" value="Integrase_H2C2"/>
</dbReference>
<dbReference type="GO" id="GO:0004519">
    <property type="term" value="F:endonuclease activity"/>
    <property type="evidence" value="ECO:0007669"/>
    <property type="project" value="UniProtKB-KW"/>
</dbReference>
<dbReference type="PROSITE" id="PS50994">
    <property type="entry name" value="INTEGRASE"/>
    <property type="match status" value="1"/>
</dbReference>
<feature type="region of interest" description="Disordered" evidence="17">
    <location>
        <begin position="82"/>
        <end position="116"/>
    </location>
</feature>
<dbReference type="InterPro" id="IPR050951">
    <property type="entry name" value="Retrovirus_Pol_polyprotein"/>
</dbReference>
<dbReference type="Pfam" id="PF17919">
    <property type="entry name" value="RT_RNaseH_2"/>
    <property type="match status" value="1"/>
</dbReference>
<organism evidence="20 21">
    <name type="scientific">Rhynchospora pubera</name>
    <dbReference type="NCBI Taxonomy" id="906938"/>
    <lineage>
        <taxon>Eukaryota</taxon>
        <taxon>Viridiplantae</taxon>
        <taxon>Streptophyta</taxon>
        <taxon>Embryophyta</taxon>
        <taxon>Tracheophyta</taxon>
        <taxon>Spermatophyta</taxon>
        <taxon>Magnoliopsida</taxon>
        <taxon>Liliopsida</taxon>
        <taxon>Poales</taxon>
        <taxon>Cyperaceae</taxon>
        <taxon>Cyperoideae</taxon>
        <taxon>Rhynchosporeae</taxon>
        <taxon>Rhynchospora</taxon>
    </lineage>
</organism>
<dbReference type="Gene3D" id="3.30.420.10">
    <property type="entry name" value="Ribonuclease H-like superfamily/Ribonuclease H"/>
    <property type="match status" value="1"/>
</dbReference>
<dbReference type="Pfam" id="PF17921">
    <property type="entry name" value="Integrase_H2C2"/>
    <property type="match status" value="1"/>
</dbReference>
<feature type="coiled-coil region" evidence="16">
    <location>
        <begin position="1384"/>
        <end position="1411"/>
    </location>
</feature>
<dbReference type="Gene3D" id="2.40.70.10">
    <property type="entry name" value="Acid Proteases"/>
    <property type="match status" value="1"/>
</dbReference>
<keyword evidence="7" id="KW-0255">Endonuclease</keyword>
<keyword evidence="1" id="KW-0645">Protease</keyword>
<dbReference type="GO" id="GO:0015074">
    <property type="term" value="P:DNA integration"/>
    <property type="evidence" value="ECO:0007669"/>
    <property type="project" value="UniProtKB-KW"/>
</dbReference>
<keyword evidence="21" id="KW-1185">Reference proteome</keyword>
<evidence type="ECO:0000256" key="6">
    <source>
        <dbReference type="ARBA" id="ARBA00022750"/>
    </source>
</evidence>
<dbReference type="Gene3D" id="3.30.70.270">
    <property type="match status" value="2"/>
</dbReference>
<evidence type="ECO:0000259" key="18">
    <source>
        <dbReference type="PROSITE" id="PS50878"/>
    </source>
</evidence>
<evidence type="ECO:0000256" key="8">
    <source>
        <dbReference type="ARBA" id="ARBA00022801"/>
    </source>
</evidence>
<dbReference type="InterPro" id="IPR041577">
    <property type="entry name" value="RT_RNaseH_2"/>
</dbReference>
<dbReference type="SUPFAM" id="SSF53098">
    <property type="entry name" value="Ribonuclease H-like"/>
    <property type="match status" value="1"/>
</dbReference>
<evidence type="ECO:0000256" key="1">
    <source>
        <dbReference type="ARBA" id="ARBA00022670"/>
    </source>
</evidence>
<sequence length="1629" mass="184023">MPPKKDTVEGHDGEMLSQILATMEGQFASIRPELTTSKEANSRMEQRYEALCHSAEATNAQIGGRIEQLEAMLTKYLQGNTKSPHLGPLIPTPPHSHGASTSSTTGTHSNLQGSGKMPPIITKKNLGPLFNDHEGDPHSSNYRCSLPRLEFPTFDGSDVVTWEEDCDFYFDVYQTPEVYKTRLATTHFCGDAREWYRGFKLTNPHPPWSVLVEEVKASFIGGTSENPLEEFRKVIHVGKVDDYIKNFDKVKSRLLSTTKMNDPSFYLMAFLSGLRDELKYTVGMYAPSCLNHAYQLARQAELSLEGQEKRSKAVLKTWGPLNINPRIVKLPEGGDRKPLPLLPAPPLRLPQGHSDNSKPSFENMRKLGLCYWCGEKYYQGHKCQKKRLHMLEAIDSEGEVHFPDIELEDSTQVQVMEEPSFEQADISMCSPLGVSNSQTLKFKGFIHQTPILALIDSGSTHSFIHPSVVHLNGVPTVPAPPMLVKTASGSKLLSDSKCQPLQFALQQHQFEGEFRVLEVQGYDVILGMDWIAKVGPVIIDCVQGVVKLKQGDTEVSLLVQSEVAEVKLCHGEVCLTKEQQKGSEIIFAQLFVTQMTASSDVYSTLEDHLPNMPPQLQQVVLKFHSVFSDPSSLPPARPTDHQIPLKADVTPVNIRPYRFSHFQKLEIEKIIEELLVSGYIRASTSPFASPILLVKKKDHSWRLCVDYRKLNDITVKNKFPIPIIDDLLDELHGAKIFSKIDLKSGYHQIRMFERDIPKTAFRTHLGHYEFTVMPFGLTNAPATFQALMNSIFKPFLRKFILVFFDDILIYSHNMEEHIHHLTIALQVLQDNQLYAKLSKCTIGTTSVEYLGHLITEEGVSTDPSKVEAMTTWPTPTNIKQLRGFLGLTGYYRKFVRNYGMISKPLTELLKKDAFKWGPEAQQAFQLLKQAMITTPVLALPDFTKPFILETDACQVGIGAVLMQDKKPLAFFSKGLGIKSQGLSTYEKELLAVVAAVTKWKHYLMGATFIIRTDHISLKHLLEQRVNTAMQHKSLSKLLGLHYVIEYKKGTHNLVADALSRREGHDDPGMHSTDLYLLSEITPQWVTELLSSYENDEWIEGLKKKLLTGPVESHKLTQHQGLLRYKGRLCVGKSNQWRHKLLHEFHGSSLGGHSGSLVTYKRMKALFYWPSMKEFIVDHIRQCEVCQLTKPEHVPSPGLLQPLPIPSEAWNSIGMDFITGLPKSEGKEVLLVVVDRLTKYSHFLPLSHPYTAASVAQVFLDNVYKLHGLPVSIVSDRDPIFTCQFWQELMTKLGVKLNLSTSYHPQTDGQVERVNQCVEAYLRSMVFQQQKKWVKWVPLAEYWYNTNFHSSIQSTPFKALYGYDPPILALGSAPRCSVESVNEMLRQRQQMLVSLRNQLVKAQERMKKFADSRRSERHFSKGDWVYLKLQPYRQLSVSGTNNNKLNPKFYGPYEVLEKVGQVAYRLNLPATSSIHPVIHVSQLKARVGSGQPVAPSLPLISSFAPPVKEPVAILARRLIKRRNNPIAQILVQWRDQPPEEASWEDYTSLTSRFPTSILEDKDPFKRGGMSGGEQSEVSMAVGALMASNRLTEEITERGIAVNKKVEPREDQECKAEMNLQDLIKISTNGE</sequence>
<dbReference type="InterPro" id="IPR036397">
    <property type="entry name" value="RNaseH_sf"/>
</dbReference>
<dbReference type="GO" id="GO:0006508">
    <property type="term" value="P:proteolysis"/>
    <property type="evidence" value="ECO:0007669"/>
    <property type="project" value="UniProtKB-KW"/>
</dbReference>
<evidence type="ECO:0000256" key="9">
    <source>
        <dbReference type="ARBA" id="ARBA00022842"/>
    </source>
</evidence>
<keyword evidence="12" id="KW-0239">DNA-directed DNA polymerase</keyword>
<dbReference type="GO" id="GO:0004190">
    <property type="term" value="F:aspartic-type endopeptidase activity"/>
    <property type="evidence" value="ECO:0007669"/>
    <property type="project" value="UniProtKB-KW"/>
</dbReference>
<evidence type="ECO:0000256" key="5">
    <source>
        <dbReference type="ARBA" id="ARBA00022723"/>
    </source>
</evidence>
<feature type="compositionally biased region" description="Low complexity" evidence="17">
    <location>
        <begin position="95"/>
        <end position="109"/>
    </location>
</feature>
<evidence type="ECO:0000256" key="3">
    <source>
        <dbReference type="ARBA" id="ARBA00022695"/>
    </source>
</evidence>
<dbReference type="CDD" id="cd01647">
    <property type="entry name" value="RT_LTR"/>
    <property type="match status" value="1"/>
</dbReference>
<evidence type="ECO:0000313" key="20">
    <source>
        <dbReference type="EMBL" id="KAJ4814410.1"/>
    </source>
</evidence>
<dbReference type="PANTHER" id="PTHR37984">
    <property type="entry name" value="PROTEIN CBG26694"/>
    <property type="match status" value="1"/>
</dbReference>
<evidence type="ECO:0000256" key="7">
    <source>
        <dbReference type="ARBA" id="ARBA00022759"/>
    </source>
</evidence>
<dbReference type="InterPro" id="IPR043502">
    <property type="entry name" value="DNA/RNA_pol_sf"/>
</dbReference>
<keyword evidence="5" id="KW-0479">Metal-binding</keyword>
<evidence type="ECO:0000256" key="11">
    <source>
        <dbReference type="ARBA" id="ARBA00022918"/>
    </source>
</evidence>
<keyword evidence="14" id="KW-0233">DNA recombination</keyword>
<keyword evidence="2" id="KW-0808">Transferase</keyword>
<dbReference type="PANTHER" id="PTHR37984:SF5">
    <property type="entry name" value="PROTEIN NYNRIN-LIKE"/>
    <property type="match status" value="1"/>
</dbReference>
<dbReference type="GO" id="GO:0046872">
    <property type="term" value="F:metal ion binding"/>
    <property type="evidence" value="ECO:0007669"/>
    <property type="project" value="UniProtKB-KW"/>
</dbReference>
<feature type="domain" description="Integrase catalytic" evidence="19">
    <location>
        <begin position="1199"/>
        <end position="1363"/>
    </location>
</feature>
<dbReference type="CDD" id="cd00303">
    <property type="entry name" value="retropepsin_like"/>
    <property type="match status" value="1"/>
</dbReference>
<dbReference type="Pfam" id="PF24626">
    <property type="entry name" value="SH3_Tf2-1"/>
    <property type="match status" value="1"/>
</dbReference>
<evidence type="ECO:0000256" key="4">
    <source>
        <dbReference type="ARBA" id="ARBA00022722"/>
    </source>
</evidence>
<dbReference type="InterPro" id="IPR021109">
    <property type="entry name" value="Peptidase_aspartic_dom_sf"/>
</dbReference>
<dbReference type="GO" id="GO:0003964">
    <property type="term" value="F:RNA-directed DNA polymerase activity"/>
    <property type="evidence" value="ECO:0007669"/>
    <property type="project" value="UniProtKB-KW"/>
</dbReference>
<dbReference type="InterPro" id="IPR005162">
    <property type="entry name" value="Retrotrans_gag_dom"/>
</dbReference>
<keyword evidence="9" id="KW-0460">Magnesium</keyword>
<dbReference type="InterPro" id="IPR000477">
    <property type="entry name" value="RT_dom"/>
</dbReference>
<dbReference type="Gene3D" id="3.10.20.370">
    <property type="match status" value="1"/>
</dbReference>
<dbReference type="InterPro" id="IPR043128">
    <property type="entry name" value="Rev_trsase/Diguanyl_cyclase"/>
</dbReference>
<dbReference type="FunFam" id="3.30.70.270:FF:000020">
    <property type="entry name" value="Transposon Tf2-6 polyprotein-like Protein"/>
    <property type="match status" value="1"/>
</dbReference>
<evidence type="ECO:0000256" key="12">
    <source>
        <dbReference type="ARBA" id="ARBA00022932"/>
    </source>
</evidence>
<keyword evidence="16" id="KW-0175">Coiled coil</keyword>
<dbReference type="SUPFAM" id="SSF50630">
    <property type="entry name" value="Acid proteases"/>
    <property type="match status" value="1"/>
</dbReference>
<evidence type="ECO:0000256" key="14">
    <source>
        <dbReference type="ARBA" id="ARBA00023172"/>
    </source>
</evidence>
<keyword evidence="11" id="KW-0695">RNA-directed DNA polymerase</keyword>
<accession>A0AAV8HEU9</accession>
<protein>
    <submittedName>
        <fullName evidence="20">Polyprotein</fullName>
    </submittedName>
</protein>
<dbReference type="InterPro" id="IPR056924">
    <property type="entry name" value="SH3_Tf2-1"/>
</dbReference>
<evidence type="ECO:0000256" key="13">
    <source>
        <dbReference type="ARBA" id="ARBA00023125"/>
    </source>
</evidence>